<gene>
    <name evidence="2" type="ORF">SEA_POTATOCHIP_69</name>
</gene>
<evidence type="ECO:0000259" key="1">
    <source>
        <dbReference type="Pfam" id="PF12705"/>
    </source>
</evidence>
<evidence type="ECO:0000313" key="3">
    <source>
        <dbReference type="Proteomes" id="UP000241102"/>
    </source>
</evidence>
<protein>
    <recommendedName>
        <fullName evidence="1">PD-(D/E)XK endonuclease-like domain-containing protein</fullName>
    </recommendedName>
</protein>
<evidence type="ECO:0000313" key="2">
    <source>
        <dbReference type="EMBL" id="ATW58661.1"/>
    </source>
</evidence>
<dbReference type="Proteomes" id="UP000241102">
    <property type="component" value="Segment"/>
</dbReference>
<feature type="domain" description="PD-(D/E)XK endonuclease-like" evidence="1">
    <location>
        <begin position="10"/>
        <end position="342"/>
    </location>
</feature>
<dbReference type="InterPro" id="IPR038726">
    <property type="entry name" value="PDDEXK_AddAB-type"/>
</dbReference>
<name>A0A2H4P8T4_9CAUD</name>
<accession>A0A2H4P8T4</accession>
<dbReference type="SUPFAM" id="SSF52980">
    <property type="entry name" value="Restriction endonuclease-like"/>
    <property type="match status" value="1"/>
</dbReference>
<dbReference type="Pfam" id="PF12705">
    <property type="entry name" value="PDDEXK_1"/>
    <property type="match status" value="1"/>
</dbReference>
<dbReference type="Gene3D" id="3.90.320.10">
    <property type="match status" value="1"/>
</dbReference>
<reference evidence="2 3" key="1">
    <citation type="submission" date="2017-10" db="EMBL/GenBank/DDBJ databases">
        <authorList>
            <person name="Monti D.L."/>
            <person name="McPhail C.W."/>
            <person name="Foksinska A.M."/>
            <person name="Opsteen S.A."/>
            <person name="Casey K.N."/>
            <person name="Ali S.Y."/>
            <person name="Nguyen D.C."/>
            <person name="Vale K."/>
            <person name="Baghaei N."/>
            <person name="Pratt M.C."/>
            <person name="Page E.F."/>
            <person name="Gosain A.J."/>
            <person name="Castillo S.J."/>
            <person name="Mallepalli N.R."/>
            <person name="Thompson A.L."/>
            <person name="Presedo N.A."/>
            <person name="Murrell A.C."/>
            <person name="Sahawneh K.J."/>
            <person name="Saleeby D.P."/>
            <person name="Stoner T.H."/>
            <person name="Garlena R.A."/>
            <person name="Russell D.A."/>
            <person name="Pope W.H."/>
            <person name="Jacobs-Sera D."/>
            <person name="Hatfull G.F."/>
        </authorList>
    </citation>
    <scope>NUCLEOTIDE SEQUENCE [LARGE SCALE GENOMIC DNA]</scope>
</reference>
<organism evidence="2 3">
    <name type="scientific">Corynebacterium phage PotatoChip</name>
    <dbReference type="NCBI Taxonomy" id="2047870"/>
    <lineage>
        <taxon>Viruses</taxon>
        <taxon>Duplodnaviria</taxon>
        <taxon>Heunggongvirae</taxon>
        <taxon>Uroviricota</taxon>
        <taxon>Caudoviricetes</taxon>
        <taxon>Zierdtviridae</taxon>
        <taxon>Toshachvirinae</taxon>
        <taxon>Ceetrepovirus</taxon>
        <taxon>Ceetrepovirus zion</taxon>
        <taxon>Corynebacterium virus Zion</taxon>
    </lineage>
</organism>
<dbReference type="InterPro" id="IPR011335">
    <property type="entry name" value="Restrct_endonuc-II-like"/>
</dbReference>
<dbReference type="EMBL" id="MG198778">
    <property type="protein sequence ID" value="ATW58661.1"/>
    <property type="molecule type" value="Genomic_DNA"/>
</dbReference>
<dbReference type="InterPro" id="IPR011604">
    <property type="entry name" value="PDDEXK-like_dom_sf"/>
</dbReference>
<proteinExistence type="predicted"/>
<sequence length="372" mass="43002">MTNYLRTSERNLFKRCQWAWERNYIDQIEPANPHSPALWFGTGIHLALEKWYTPGTERGASLVETWETYCDEAAANTTYINTYMDGDFSEAVEAKVLGTAMLNAYQEEYGKEEWMEVIAAEFPFQVPIKHLTLDNAGDPRETTSYYVGTMDLVYRDLRDGKLYVMDHKTAKALGSSNTQYLPLDDQAGSYWAAAVYVLRKANLIGSKERLEGIVYNYLVKAKPDTRPRNKEGFATNNPQKKHYVEALKDIKTEKPLDKYKVDELKSIAEANNIEVFGEVSARQPSKNFDRVIVRKSPRQQLRQIERMVDDFQAMDIVRNGVVAVTKTPTRECSFCAFRDLCEIDEAGMDYTDMKEMLYKKWDPYKAHREEEK</sequence>